<dbReference type="InterPro" id="IPR002938">
    <property type="entry name" value="FAD-bd"/>
</dbReference>
<evidence type="ECO:0000256" key="3">
    <source>
        <dbReference type="ARBA" id="ARBA00023002"/>
    </source>
</evidence>
<evidence type="ECO:0000256" key="4">
    <source>
        <dbReference type="SAM" id="Phobius"/>
    </source>
</evidence>
<dbReference type="PRINTS" id="PR00420">
    <property type="entry name" value="RNGMNOXGNASE"/>
</dbReference>
<dbReference type="PANTHER" id="PTHR46720:SF5">
    <property type="entry name" value="HYDROXYLASE, PUTATIVE (AFU_ORTHOLOGUE AFUA_3G01460)-RELATED"/>
    <property type="match status" value="1"/>
</dbReference>
<evidence type="ECO:0000313" key="7">
    <source>
        <dbReference type="Proteomes" id="UP000236621"/>
    </source>
</evidence>
<evidence type="ECO:0000256" key="2">
    <source>
        <dbReference type="ARBA" id="ARBA00022827"/>
    </source>
</evidence>
<comment type="caution">
    <text evidence="6">The sequence shown here is derived from an EMBL/GenBank/DDBJ whole genome shotgun (WGS) entry which is preliminary data.</text>
</comment>
<feature type="transmembrane region" description="Helical" evidence="4">
    <location>
        <begin position="12"/>
        <end position="30"/>
    </location>
</feature>
<dbReference type="Pfam" id="PF01494">
    <property type="entry name" value="FAD_binding_3"/>
    <property type="match status" value="1"/>
</dbReference>
<organism evidence="6 7">
    <name type="scientific">Tolypocladium capitatum</name>
    <dbReference type="NCBI Taxonomy" id="45235"/>
    <lineage>
        <taxon>Eukaryota</taxon>
        <taxon>Fungi</taxon>
        <taxon>Dikarya</taxon>
        <taxon>Ascomycota</taxon>
        <taxon>Pezizomycotina</taxon>
        <taxon>Sordariomycetes</taxon>
        <taxon>Hypocreomycetidae</taxon>
        <taxon>Hypocreales</taxon>
        <taxon>Ophiocordycipitaceae</taxon>
        <taxon>Tolypocladium</taxon>
    </lineage>
</organism>
<dbReference type="SUPFAM" id="SSF51905">
    <property type="entry name" value="FAD/NAD(P)-binding domain"/>
    <property type="match status" value="1"/>
</dbReference>
<dbReference type="Gene3D" id="3.50.50.60">
    <property type="entry name" value="FAD/NAD(P)-binding domain"/>
    <property type="match status" value="1"/>
</dbReference>
<dbReference type="EMBL" id="NRSZ01001056">
    <property type="protein sequence ID" value="PNY23684.1"/>
    <property type="molecule type" value="Genomic_DNA"/>
</dbReference>
<dbReference type="GO" id="GO:0071949">
    <property type="term" value="F:FAD binding"/>
    <property type="evidence" value="ECO:0007669"/>
    <property type="project" value="InterPro"/>
</dbReference>
<dbReference type="FunFam" id="3.50.50.60:FF:000153">
    <property type="entry name" value="Salicylate hydroxylase, putative"/>
    <property type="match status" value="1"/>
</dbReference>
<keyword evidence="1" id="KW-0285">Flavoprotein</keyword>
<keyword evidence="4" id="KW-0812">Transmembrane</keyword>
<keyword evidence="4" id="KW-0472">Membrane</keyword>
<dbReference type="OrthoDB" id="417877at2759"/>
<dbReference type="STRING" id="45235.A0A2K3Q864"/>
<dbReference type="GO" id="GO:0044550">
    <property type="term" value="P:secondary metabolite biosynthetic process"/>
    <property type="evidence" value="ECO:0007669"/>
    <property type="project" value="UniProtKB-ARBA"/>
</dbReference>
<dbReference type="InterPro" id="IPR036188">
    <property type="entry name" value="FAD/NAD-bd_sf"/>
</dbReference>
<dbReference type="PANTHER" id="PTHR46720">
    <property type="entry name" value="HYDROXYLASE, PUTATIVE (AFU_ORTHOLOGUE AFUA_3G01460)-RELATED"/>
    <property type="match status" value="1"/>
</dbReference>
<evidence type="ECO:0000256" key="1">
    <source>
        <dbReference type="ARBA" id="ARBA00022630"/>
    </source>
</evidence>
<keyword evidence="2" id="KW-0274">FAD</keyword>
<sequence length="430" mass="47733">MCDADTSAKQFTVAIVGGGIGGLTLAIGLIRRNVRVQIYEAVTAFEEVGLGLSIGPAAHRAMPLIDPHICDIYDSLVTTHADSPGYERFRQTYFEIVWATGPQAGQVLMDLKALPSGQTTLRRADFLDALVNLIPEGTVHFGKRLRSLEETSTGVNLLFEDGSSVVADVVVGCDGIRSKVKESVLPEEMEQSQPRYSGMYSYRAILDMETMVEAVGDQRARVSTMYIGQGAYAVSFPIMRAKKVNISLYTSSETWDSDTWVRPANRHDMERDFGHMGDHVNALIKHMPDPSQLAIFERRHISTFWKSRVAILGDAAHSSTPHQGAGAGQAIEDAHVLAELLSDPSVMTPAHVTAAFYAYDAVRRPRSQRVVTNSKDNADLLCLRYAGVGDNELKLKEILQERFRWLWDIDVEEQMESARKIMLELLEKMD</sequence>
<name>A0A2K3Q864_9HYPO</name>
<dbReference type="Proteomes" id="UP000236621">
    <property type="component" value="Unassembled WGS sequence"/>
</dbReference>
<evidence type="ECO:0000313" key="6">
    <source>
        <dbReference type="EMBL" id="PNY23684.1"/>
    </source>
</evidence>
<gene>
    <name evidence="6" type="ORF">TCAP_06366</name>
</gene>
<accession>A0A2K3Q864</accession>
<dbReference type="GO" id="GO:0016491">
    <property type="term" value="F:oxidoreductase activity"/>
    <property type="evidence" value="ECO:0007669"/>
    <property type="project" value="UniProtKB-KW"/>
</dbReference>
<keyword evidence="7" id="KW-1185">Reference proteome</keyword>
<keyword evidence="3" id="KW-0560">Oxidoreductase</keyword>
<keyword evidence="4" id="KW-1133">Transmembrane helix</keyword>
<dbReference type="SUPFAM" id="SSF54373">
    <property type="entry name" value="FAD-linked reductases, C-terminal domain"/>
    <property type="match status" value="1"/>
</dbReference>
<dbReference type="InterPro" id="IPR051104">
    <property type="entry name" value="FAD_monoxygenase"/>
</dbReference>
<reference evidence="6 7" key="1">
    <citation type="submission" date="2017-08" db="EMBL/GenBank/DDBJ databases">
        <title>Harnessing the power of phylogenomics to disentangle the directionality and signatures of interkingdom host jumping in the parasitic fungal genus Tolypocladium.</title>
        <authorList>
            <person name="Quandt C.A."/>
            <person name="Patterson W."/>
            <person name="Spatafora J.W."/>
        </authorList>
    </citation>
    <scope>NUCLEOTIDE SEQUENCE [LARGE SCALE GENOMIC DNA]</scope>
    <source>
        <strain evidence="6 7">CBS 113982</strain>
    </source>
</reference>
<dbReference type="AlphaFoldDB" id="A0A2K3Q864"/>
<protein>
    <submittedName>
        <fullName evidence="6">Salicylate hydroxylase</fullName>
    </submittedName>
</protein>
<evidence type="ECO:0000259" key="5">
    <source>
        <dbReference type="Pfam" id="PF01494"/>
    </source>
</evidence>
<feature type="domain" description="FAD-binding" evidence="5">
    <location>
        <begin position="137"/>
        <end position="374"/>
    </location>
</feature>
<proteinExistence type="predicted"/>